<dbReference type="PROSITE" id="PS00687">
    <property type="entry name" value="ALDEHYDE_DEHYDR_GLU"/>
    <property type="match status" value="1"/>
</dbReference>
<evidence type="ECO:0000313" key="6">
    <source>
        <dbReference type="EMBL" id="GAA4879085.1"/>
    </source>
</evidence>
<evidence type="ECO:0000256" key="4">
    <source>
        <dbReference type="RuleBase" id="RU003345"/>
    </source>
</evidence>
<dbReference type="PANTHER" id="PTHR42991">
    <property type="entry name" value="ALDEHYDE DEHYDROGENASE"/>
    <property type="match status" value="1"/>
</dbReference>
<dbReference type="Gene3D" id="3.40.309.10">
    <property type="entry name" value="Aldehyde Dehydrogenase, Chain A, domain 2"/>
    <property type="match status" value="1"/>
</dbReference>
<reference evidence="7" key="1">
    <citation type="journal article" date="2019" name="Int. J. Syst. Evol. Microbiol.">
        <title>The Global Catalogue of Microorganisms (GCM) 10K type strain sequencing project: providing services to taxonomists for standard genome sequencing and annotation.</title>
        <authorList>
            <consortium name="The Broad Institute Genomics Platform"/>
            <consortium name="The Broad Institute Genome Sequencing Center for Infectious Disease"/>
            <person name="Wu L."/>
            <person name="Ma J."/>
        </authorList>
    </citation>
    <scope>NUCLEOTIDE SEQUENCE [LARGE SCALE GENOMIC DNA]</scope>
    <source>
        <strain evidence="7">JCM 18401</strain>
    </source>
</reference>
<dbReference type="NCBIfam" id="NF047626">
    <property type="entry name" value="SulfactDhSafD"/>
    <property type="match status" value="1"/>
</dbReference>
<dbReference type="EMBL" id="BAABJZ010000015">
    <property type="protein sequence ID" value="GAA4879085.1"/>
    <property type="molecule type" value="Genomic_DNA"/>
</dbReference>
<comment type="similarity">
    <text evidence="1 4">Belongs to the aldehyde dehydrogenase family.</text>
</comment>
<dbReference type="RefSeq" id="WP_345334220.1">
    <property type="nucleotide sequence ID" value="NZ_BAABJZ010000015.1"/>
</dbReference>
<dbReference type="PROSITE" id="PS00070">
    <property type="entry name" value="ALDEHYDE_DEHYDR_CYS"/>
    <property type="match status" value="1"/>
</dbReference>
<dbReference type="InterPro" id="IPR016161">
    <property type="entry name" value="Ald_DH/histidinol_DH"/>
</dbReference>
<dbReference type="Gene3D" id="3.40.605.10">
    <property type="entry name" value="Aldehyde Dehydrogenase, Chain A, domain 1"/>
    <property type="match status" value="1"/>
</dbReference>
<keyword evidence="2 4" id="KW-0560">Oxidoreductase</keyword>
<evidence type="ECO:0000256" key="1">
    <source>
        <dbReference type="ARBA" id="ARBA00009986"/>
    </source>
</evidence>
<feature type="active site" evidence="3">
    <location>
        <position position="233"/>
    </location>
</feature>
<proteinExistence type="inferred from homology"/>
<comment type="caution">
    <text evidence="6">The sequence shown here is derived from an EMBL/GenBank/DDBJ whole genome shotgun (WGS) entry which is preliminary data.</text>
</comment>
<dbReference type="PANTHER" id="PTHR42991:SF1">
    <property type="entry name" value="ALDEHYDE DEHYDROGENASE"/>
    <property type="match status" value="1"/>
</dbReference>
<evidence type="ECO:0000259" key="5">
    <source>
        <dbReference type="Pfam" id="PF00171"/>
    </source>
</evidence>
<dbReference type="InterPro" id="IPR029510">
    <property type="entry name" value="Ald_DH_CS_GLU"/>
</dbReference>
<accession>A0ABP9EJY2</accession>
<keyword evidence="7" id="KW-1185">Reference proteome</keyword>
<name>A0ABP9EJY2_9GAMM</name>
<dbReference type="InterPro" id="IPR016163">
    <property type="entry name" value="Ald_DH_C"/>
</dbReference>
<evidence type="ECO:0000256" key="2">
    <source>
        <dbReference type="ARBA" id="ARBA00023002"/>
    </source>
</evidence>
<dbReference type="InterPro" id="IPR016162">
    <property type="entry name" value="Ald_DH_N"/>
</dbReference>
<dbReference type="InterPro" id="IPR015590">
    <property type="entry name" value="Aldehyde_DH_dom"/>
</dbReference>
<evidence type="ECO:0000256" key="3">
    <source>
        <dbReference type="PROSITE-ProRule" id="PRU10007"/>
    </source>
</evidence>
<dbReference type="Pfam" id="PF00171">
    <property type="entry name" value="Aldedh"/>
    <property type="match status" value="1"/>
</dbReference>
<protein>
    <submittedName>
        <fullName evidence="6">Aldehyde dehydrogenase family protein</fullName>
    </submittedName>
</protein>
<gene>
    <name evidence="6" type="ORF">GCM10023333_11100</name>
</gene>
<sequence>MSTRYQVVNPYQGEVIGEYGYTSAEAALAAIATLKAGQRMAKAMVAHERADVLRKLAGLLERHGETLARLITAETGKTISDARVELSRAVNTTIASAEEARQIHGEALDSDAYAPSRGRIGLVCWRPLGTVLCITPFNFPLNIAMHKIGPAFAAGNCILFKPGPANTASARLLTELCYQAGIPQDVLQLCIPSLPDMAAIIGHPDIDAINFTGGTAAADAIAAAAGYKKLLLELGGNDPLILMPDGDVDAAVEAAINQRFATAGQRCTAAKRVFLHRDVHAAFRERLLARTRQLVVGDPSLEETFVGPVIHADAAAAVMAGIEQAVAAGASLLCGGKREGNVILPTILDQVTDQCALMTEELFGPVIPLAVFDSLTELIARINNTPYGLQAGVFTQDLRVIRQLFEALDVGSLMANDGPGFRAEHFPFGGVKGSGVGREGVKYAIREMSIQKTLVL</sequence>
<organism evidence="6 7">
    <name type="scientific">Ferrimonas pelagia</name>
    <dbReference type="NCBI Taxonomy" id="1177826"/>
    <lineage>
        <taxon>Bacteria</taxon>
        <taxon>Pseudomonadati</taxon>
        <taxon>Pseudomonadota</taxon>
        <taxon>Gammaproteobacteria</taxon>
        <taxon>Alteromonadales</taxon>
        <taxon>Ferrimonadaceae</taxon>
        <taxon>Ferrimonas</taxon>
    </lineage>
</organism>
<dbReference type="SUPFAM" id="SSF53720">
    <property type="entry name" value="ALDH-like"/>
    <property type="match status" value="1"/>
</dbReference>
<dbReference type="Proteomes" id="UP001499988">
    <property type="component" value="Unassembled WGS sequence"/>
</dbReference>
<evidence type="ECO:0000313" key="7">
    <source>
        <dbReference type="Proteomes" id="UP001499988"/>
    </source>
</evidence>
<dbReference type="InterPro" id="IPR051020">
    <property type="entry name" value="ALDH-related_metabolic_enz"/>
</dbReference>
<dbReference type="InterPro" id="IPR016160">
    <property type="entry name" value="Ald_DH_CS_CYS"/>
</dbReference>
<feature type="domain" description="Aldehyde dehydrogenase" evidence="5">
    <location>
        <begin position="3"/>
        <end position="453"/>
    </location>
</feature>